<organism evidence="2 3">
    <name type="scientific">Mycena albidolilacea</name>
    <dbReference type="NCBI Taxonomy" id="1033008"/>
    <lineage>
        <taxon>Eukaryota</taxon>
        <taxon>Fungi</taxon>
        <taxon>Dikarya</taxon>
        <taxon>Basidiomycota</taxon>
        <taxon>Agaricomycotina</taxon>
        <taxon>Agaricomycetes</taxon>
        <taxon>Agaricomycetidae</taxon>
        <taxon>Agaricales</taxon>
        <taxon>Marasmiineae</taxon>
        <taxon>Mycenaceae</taxon>
        <taxon>Mycena</taxon>
    </lineage>
</organism>
<gene>
    <name evidence="2" type="ORF">DFH08DRAFT_978315</name>
</gene>
<proteinExistence type="predicted"/>
<dbReference type="AlphaFoldDB" id="A0AAD6YZA2"/>
<keyword evidence="3" id="KW-1185">Reference proteome</keyword>
<sequence>MKRRLKKLVSLLTEIKEFALEYTSHNVFHRIALDVFEFQTQIDIHENTVKILNELRGRALDTGQQSSDVAPPDAADLSSSPETALSFEPVPSLPPAAVKNNLDTTLMVPSEHNSEAAETDFTAPNSVVTEDSSRGKAATKSVLPLIDARNFINHTVEHVSIMGNEKHFSPSLDQTIPAPLPEGFRKNANGNPLLHAILGVATVFHDPPSVLQISLILGVQWTEVGATIQPIAPYFEHLESTINFNSDVKLRQALKDSIAGAVWLDAPKYHALVAKWCLTGKSPHARDIIYAGEFWSFHVCNAQPSTELYDSLRNSRLLLDPTLRSKLPEVIHWLGNRGA</sequence>
<comment type="caution">
    <text evidence="2">The sequence shown here is derived from an EMBL/GenBank/DDBJ whole genome shotgun (WGS) entry which is preliminary data.</text>
</comment>
<accession>A0AAD6YZA2</accession>
<reference evidence="2" key="1">
    <citation type="submission" date="2023-03" db="EMBL/GenBank/DDBJ databases">
        <title>Massive genome expansion in bonnet fungi (Mycena s.s.) driven by repeated elements and novel gene families across ecological guilds.</title>
        <authorList>
            <consortium name="Lawrence Berkeley National Laboratory"/>
            <person name="Harder C.B."/>
            <person name="Miyauchi S."/>
            <person name="Viragh M."/>
            <person name="Kuo A."/>
            <person name="Thoen E."/>
            <person name="Andreopoulos B."/>
            <person name="Lu D."/>
            <person name="Skrede I."/>
            <person name="Drula E."/>
            <person name="Henrissat B."/>
            <person name="Morin E."/>
            <person name="Kohler A."/>
            <person name="Barry K."/>
            <person name="LaButti K."/>
            <person name="Morin E."/>
            <person name="Salamov A."/>
            <person name="Lipzen A."/>
            <person name="Mereny Z."/>
            <person name="Hegedus B."/>
            <person name="Baldrian P."/>
            <person name="Stursova M."/>
            <person name="Weitz H."/>
            <person name="Taylor A."/>
            <person name="Grigoriev I.V."/>
            <person name="Nagy L.G."/>
            <person name="Martin F."/>
            <person name="Kauserud H."/>
        </authorList>
    </citation>
    <scope>NUCLEOTIDE SEQUENCE</scope>
    <source>
        <strain evidence="2">CBHHK002</strain>
    </source>
</reference>
<feature type="region of interest" description="Disordered" evidence="1">
    <location>
        <begin position="63"/>
        <end position="92"/>
    </location>
</feature>
<evidence type="ECO:0000313" key="2">
    <source>
        <dbReference type="EMBL" id="KAJ7301988.1"/>
    </source>
</evidence>
<name>A0AAD6YZA2_9AGAR</name>
<evidence type="ECO:0000313" key="3">
    <source>
        <dbReference type="Proteomes" id="UP001218218"/>
    </source>
</evidence>
<dbReference type="EMBL" id="JARIHO010000123">
    <property type="protein sequence ID" value="KAJ7301988.1"/>
    <property type="molecule type" value="Genomic_DNA"/>
</dbReference>
<evidence type="ECO:0000256" key="1">
    <source>
        <dbReference type="SAM" id="MobiDB-lite"/>
    </source>
</evidence>
<protein>
    <submittedName>
        <fullName evidence="2">Uncharacterized protein</fullName>
    </submittedName>
</protein>
<dbReference type="Proteomes" id="UP001218218">
    <property type="component" value="Unassembled WGS sequence"/>
</dbReference>